<dbReference type="Proteomes" id="UP001345963">
    <property type="component" value="Unassembled WGS sequence"/>
</dbReference>
<organism evidence="1 2">
    <name type="scientific">Ataeniobius toweri</name>
    <dbReference type="NCBI Taxonomy" id="208326"/>
    <lineage>
        <taxon>Eukaryota</taxon>
        <taxon>Metazoa</taxon>
        <taxon>Chordata</taxon>
        <taxon>Craniata</taxon>
        <taxon>Vertebrata</taxon>
        <taxon>Euteleostomi</taxon>
        <taxon>Actinopterygii</taxon>
        <taxon>Neopterygii</taxon>
        <taxon>Teleostei</taxon>
        <taxon>Neoteleostei</taxon>
        <taxon>Acanthomorphata</taxon>
        <taxon>Ovalentaria</taxon>
        <taxon>Atherinomorphae</taxon>
        <taxon>Cyprinodontiformes</taxon>
        <taxon>Goodeidae</taxon>
        <taxon>Ataeniobius</taxon>
    </lineage>
</organism>
<evidence type="ECO:0000313" key="2">
    <source>
        <dbReference type="Proteomes" id="UP001345963"/>
    </source>
</evidence>
<evidence type="ECO:0008006" key="3">
    <source>
        <dbReference type="Google" id="ProtNLM"/>
    </source>
</evidence>
<proteinExistence type="predicted"/>
<keyword evidence="2" id="KW-1185">Reference proteome</keyword>
<comment type="caution">
    <text evidence="1">The sequence shown here is derived from an EMBL/GenBank/DDBJ whole genome shotgun (WGS) entry which is preliminary data.</text>
</comment>
<dbReference type="EMBL" id="JAHUTI010054890">
    <property type="protein sequence ID" value="MED6250115.1"/>
    <property type="molecule type" value="Genomic_DNA"/>
</dbReference>
<evidence type="ECO:0000313" key="1">
    <source>
        <dbReference type="EMBL" id="MED6250115.1"/>
    </source>
</evidence>
<protein>
    <recommendedName>
        <fullName evidence="3">Ribosomal protein L33</fullName>
    </recommendedName>
</protein>
<reference evidence="1 2" key="1">
    <citation type="submission" date="2021-07" db="EMBL/GenBank/DDBJ databases">
        <authorList>
            <person name="Palmer J.M."/>
        </authorList>
    </citation>
    <scope>NUCLEOTIDE SEQUENCE [LARGE SCALE GENOMIC DNA]</scope>
    <source>
        <strain evidence="1 2">AT_MEX2019</strain>
        <tissue evidence="1">Muscle</tissue>
    </source>
</reference>
<name>A0ABU7BJ73_9TELE</name>
<sequence length="67" mass="7529">MSKKRAVTVHVGCKKNNSHTRFRLVAHTCTTNSDRPHNQVIELTSESVYVTVLEGQRNPTAEDLGYC</sequence>
<gene>
    <name evidence="1" type="ORF">ATANTOWER_024954</name>
</gene>
<accession>A0ABU7BJ73</accession>